<proteinExistence type="predicted"/>
<dbReference type="Proteomes" id="UP000193648">
    <property type="component" value="Unassembled WGS sequence"/>
</dbReference>
<dbReference type="SUPFAM" id="SSF52047">
    <property type="entry name" value="RNI-like"/>
    <property type="match status" value="1"/>
</dbReference>
<accession>A0A1Y2G8R1</accession>
<dbReference type="RefSeq" id="XP_021876491.1">
    <property type="nucleotide sequence ID" value="XM_022029203.1"/>
</dbReference>
<name>A0A1Y2G8R1_9FUNG</name>
<comment type="caution">
    <text evidence="1">The sequence shown here is derived from an EMBL/GenBank/DDBJ whole genome shotgun (WGS) entry which is preliminary data.</text>
</comment>
<evidence type="ECO:0000313" key="1">
    <source>
        <dbReference type="EMBL" id="ORZ04333.1"/>
    </source>
</evidence>
<dbReference type="InterPro" id="IPR032675">
    <property type="entry name" value="LRR_dom_sf"/>
</dbReference>
<keyword evidence="2" id="KW-1185">Reference proteome</keyword>
<protein>
    <recommendedName>
        <fullName evidence="3">F-box domain-containing protein</fullName>
    </recommendedName>
</protein>
<gene>
    <name evidence="1" type="ORF">BCR41DRAFT_401190</name>
</gene>
<dbReference type="EMBL" id="MCFF01000058">
    <property type="protein sequence ID" value="ORZ04333.1"/>
    <property type="molecule type" value="Genomic_DNA"/>
</dbReference>
<dbReference type="GeneID" id="33571046"/>
<dbReference type="OrthoDB" id="2432222at2759"/>
<evidence type="ECO:0000313" key="2">
    <source>
        <dbReference type="Proteomes" id="UP000193648"/>
    </source>
</evidence>
<sequence>MNNLILNPFGIPEILSLVGDYLDRSDLLHCIRVSKAFHNTLVKFIWKKIQTGSHSKEPTFEALQNYKEHIEELVFYNIFPQKFRLLQGCKRLKYINCSMRSSQDFSIPNDLSNLIKAHRSTITKFLFEFKCPGLQEIWGALMECTHLEYLKIYGSQISSDETDLFFQVCKKVKHLDMSHVCIHQLPSDFMDDNADNFIFPNINALYFHHTKISNPPHPYTSSYCLGMLTRRCPRLRSLVVAGNQYDFYREAFLYRPFALPDLSKIWLYNMKIKDEDMAALLKQLTELRQLFLQGSDFGPLSIRELLAEEQEILEDGHIIRKRRNRRLCDTVEILEFIKQTGEIDGVVQAILSNCPRLKELRGPKITLTEIIAGAEWISTGLTHMSVNLEVDVGLESSEGPQMQRTAFRQLGKLTQLRVLNLTPDYSWNEEVRTLDLRLRSGLDELVNLKRLFWLFFEGDKHQRMQSEDATWIINNWPSLNDVYGIVNCEPGARTLVTDILLSHDILVEYRTFD</sequence>
<dbReference type="AlphaFoldDB" id="A0A1Y2G8R1"/>
<evidence type="ECO:0008006" key="3">
    <source>
        <dbReference type="Google" id="ProtNLM"/>
    </source>
</evidence>
<reference evidence="1 2" key="1">
    <citation type="submission" date="2016-07" db="EMBL/GenBank/DDBJ databases">
        <title>Pervasive Adenine N6-methylation of Active Genes in Fungi.</title>
        <authorList>
            <consortium name="DOE Joint Genome Institute"/>
            <person name="Mondo S.J."/>
            <person name="Dannebaum R.O."/>
            <person name="Kuo R.C."/>
            <person name="Labutti K."/>
            <person name="Haridas S."/>
            <person name="Kuo A."/>
            <person name="Salamov A."/>
            <person name="Ahrendt S.R."/>
            <person name="Lipzen A."/>
            <person name="Sullivan W."/>
            <person name="Andreopoulos W.B."/>
            <person name="Clum A."/>
            <person name="Lindquist E."/>
            <person name="Daum C."/>
            <person name="Ramamoorthy G.K."/>
            <person name="Gryganskyi A."/>
            <person name="Culley D."/>
            <person name="Magnuson J.K."/>
            <person name="James T.Y."/>
            <person name="O'Malley M.A."/>
            <person name="Stajich J.E."/>
            <person name="Spatafora J.W."/>
            <person name="Visel A."/>
            <person name="Grigoriev I.V."/>
        </authorList>
    </citation>
    <scope>NUCLEOTIDE SEQUENCE [LARGE SCALE GENOMIC DNA]</scope>
    <source>
        <strain evidence="1 2">NRRL 3116</strain>
    </source>
</reference>
<organism evidence="1 2">
    <name type="scientific">Lobosporangium transversale</name>
    <dbReference type="NCBI Taxonomy" id="64571"/>
    <lineage>
        <taxon>Eukaryota</taxon>
        <taxon>Fungi</taxon>
        <taxon>Fungi incertae sedis</taxon>
        <taxon>Mucoromycota</taxon>
        <taxon>Mortierellomycotina</taxon>
        <taxon>Mortierellomycetes</taxon>
        <taxon>Mortierellales</taxon>
        <taxon>Mortierellaceae</taxon>
        <taxon>Lobosporangium</taxon>
    </lineage>
</organism>
<dbReference type="Gene3D" id="3.80.10.10">
    <property type="entry name" value="Ribonuclease Inhibitor"/>
    <property type="match status" value="2"/>
</dbReference>
<dbReference type="InParanoid" id="A0A1Y2G8R1"/>